<sequence length="419" mass="48903">MINTILEAIRYTLTLLFGIFVSTLFLDIKINKKNILIIFGFFYIDLALQAIFYFSKNISSVISLYPLITHLPLFLFFIFIFKKRIFPTLIAIASAYLCCQISNWTTIFVSSFINGTADIIYSLSLFLSFGFIVKFVYLPISQLLKKQSSELISFGIIPIFYYIFDYVSTVYTQLLYVGNRITVEFTPFLLCICYFVFCTVYFKQYEEKQHIETNNKLMYMKQTQVEKEMTLMEENEKKIVLIRHDMRHFLNNILNDLENNQNEHAIDYIHTLFDSLDQTVRKQYCLNNTINMIIASYENRIQEGNIDFHYQLSVPKKSAISDIDLTSILSNALENALKAVLLLKDYRFIQLTIEEKCGKLLISVENNYLNEPIFVDGIPISKEKNHGFGSQSIVYTVDKLNGNCQFSVNNHRFILRIVI</sequence>
<dbReference type="Gene3D" id="3.30.565.10">
    <property type="entry name" value="Histidine kinase-like ATPase, C-terminal domain"/>
    <property type="match status" value="1"/>
</dbReference>
<dbReference type="GeneID" id="77471937"/>
<keyword evidence="1" id="KW-0812">Transmembrane</keyword>
<keyword evidence="4" id="KW-1185">Reference proteome</keyword>
<keyword evidence="1" id="KW-1133">Transmembrane helix</keyword>
<dbReference type="Proteomes" id="UP000241201">
    <property type="component" value="Unassembled WGS sequence"/>
</dbReference>
<dbReference type="GO" id="GO:0004497">
    <property type="term" value="F:monooxygenase activity"/>
    <property type="evidence" value="ECO:0007669"/>
    <property type="project" value="InterPro"/>
</dbReference>
<feature type="transmembrane region" description="Helical" evidence="1">
    <location>
        <begin position="12"/>
        <end position="28"/>
    </location>
</feature>
<dbReference type="InterPro" id="IPR032834">
    <property type="entry name" value="NatK-like_C"/>
</dbReference>
<proteinExistence type="predicted"/>
<evidence type="ECO:0000313" key="3">
    <source>
        <dbReference type="EMBL" id="PST35609.1"/>
    </source>
</evidence>
<dbReference type="GO" id="GO:0016705">
    <property type="term" value="F:oxidoreductase activity, acting on paired donors, with incorporation or reduction of molecular oxygen"/>
    <property type="evidence" value="ECO:0007669"/>
    <property type="project" value="InterPro"/>
</dbReference>
<reference evidence="4" key="1">
    <citation type="submission" date="2018-03" db="EMBL/GenBank/DDBJ databases">
        <title>Lachnoclostridium SNUG30370 gen.nov., sp.nov., isolated from human faeces.</title>
        <authorList>
            <person name="Seo B."/>
            <person name="Jeon K."/>
            <person name="Ko G."/>
        </authorList>
    </citation>
    <scope>NUCLEOTIDE SEQUENCE [LARGE SCALE GENOMIC DNA]</scope>
    <source>
        <strain evidence="4">SNUG30370</strain>
    </source>
</reference>
<dbReference type="Pfam" id="PF14501">
    <property type="entry name" value="HATPase_c_5"/>
    <property type="match status" value="1"/>
</dbReference>
<dbReference type="SUPFAM" id="SSF55874">
    <property type="entry name" value="ATPase domain of HSP90 chaperone/DNA topoisomerase II/histidine kinase"/>
    <property type="match status" value="1"/>
</dbReference>
<dbReference type="RefSeq" id="WP_106988867.1">
    <property type="nucleotide sequence ID" value="NZ_DBGCOW010000010.1"/>
</dbReference>
<feature type="transmembrane region" description="Helical" evidence="1">
    <location>
        <begin position="152"/>
        <end position="173"/>
    </location>
</feature>
<evidence type="ECO:0000256" key="1">
    <source>
        <dbReference type="SAM" id="Phobius"/>
    </source>
</evidence>
<evidence type="ECO:0000313" key="4">
    <source>
        <dbReference type="Proteomes" id="UP000241201"/>
    </source>
</evidence>
<dbReference type="GO" id="GO:0005506">
    <property type="term" value="F:iron ion binding"/>
    <property type="evidence" value="ECO:0007669"/>
    <property type="project" value="InterPro"/>
</dbReference>
<name>A0A2T3FJZ2_9FIRM</name>
<feature type="transmembrane region" description="Helical" evidence="1">
    <location>
        <begin position="61"/>
        <end position="81"/>
    </location>
</feature>
<organism evidence="3 4">
    <name type="scientific">Faecalibacillus faecis</name>
    <dbReference type="NCBI Taxonomy" id="1982628"/>
    <lineage>
        <taxon>Bacteria</taxon>
        <taxon>Bacillati</taxon>
        <taxon>Bacillota</taxon>
        <taxon>Erysipelotrichia</taxon>
        <taxon>Erysipelotrichales</taxon>
        <taxon>Coprobacillaceae</taxon>
        <taxon>Faecalibacillus</taxon>
    </lineage>
</organism>
<dbReference type="InterPro" id="IPR036396">
    <property type="entry name" value="Cyt_P450_sf"/>
</dbReference>
<keyword evidence="1" id="KW-0472">Membrane</keyword>
<evidence type="ECO:0000259" key="2">
    <source>
        <dbReference type="Pfam" id="PF14501"/>
    </source>
</evidence>
<dbReference type="EMBL" id="PYLP01000029">
    <property type="protein sequence ID" value="PST35609.1"/>
    <property type="molecule type" value="Genomic_DNA"/>
</dbReference>
<feature type="transmembrane region" description="Helical" evidence="1">
    <location>
        <begin position="88"/>
        <end position="113"/>
    </location>
</feature>
<dbReference type="InterPro" id="IPR036890">
    <property type="entry name" value="HATPase_C_sf"/>
</dbReference>
<dbReference type="GO" id="GO:0020037">
    <property type="term" value="F:heme binding"/>
    <property type="evidence" value="ECO:0007669"/>
    <property type="project" value="InterPro"/>
</dbReference>
<feature type="domain" description="Sensor histidine kinase NatK-like C-terminal" evidence="2">
    <location>
        <begin position="323"/>
        <end position="419"/>
    </location>
</feature>
<dbReference type="CDD" id="cd16935">
    <property type="entry name" value="HATPase_AgrC-ComD-like"/>
    <property type="match status" value="1"/>
</dbReference>
<protein>
    <submittedName>
        <fullName evidence="3">GHKL domain-containing protein</fullName>
    </submittedName>
</protein>
<dbReference type="SUPFAM" id="SSF48264">
    <property type="entry name" value="Cytochrome P450"/>
    <property type="match status" value="1"/>
</dbReference>
<feature type="transmembrane region" description="Helical" evidence="1">
    <location>
        <begin position="119"/>
        <end position="140"/>
    </location>
</feature>
<feature type="transmembrane region" description="Helical" evidence="1">
    <location>
        <begin position="35"/>
        <end position="55"/>
    </location>
</feature>
<feature type="transmembrane region" description="Helical" evidence="1">
    <location>
        <begin position="185"/>
        <end position="202"/>
    </location>
</feature>
<accession>A0A2T3FJZ2</accession>
<comment type="caution">
    <text evidence="3">The sequence shown here is derived from an EMBL/GenBank/DDBJ whole genome shotgun (WGS) entry which is preliminary data.</text>
</comment>
<dbReference type="AlphaFoldDB" id="A0A2T3FJZ2"/>
<gene>
    <name evidence="3" type="ORF">C7U55_12695</name>
</gene>